<name>A0A9W6P7W5_9ACTN</name>
<dbReference type="PROSITE" id="PS00073">
    <property type="entry name" value="ACYL_COA_DH_2"/>
    <property type="match status" value="1"/>
</dbReference>
<evidence type="ECO:0000256" key="6">
    <source>
        <dbReference type="RuleBase" id="RU362125"/>
    </source>
</evidence>
<dbReference type="InterPro" id="IPR009100">
    <property type="entry name" value="AcylCoA_DH/oxidase_NM_dom_sf"/>
</dbReference>
<dbReference type="InterPro" id="IPR009075">
    <property type="entry name" value="AcylCo_DH/oxidase_C"/>
</dbReference>
<dbReference type="SUPFAM" id="SSF56645">
    <property type="entry name" value="Acyl-CoA dehydrogenase NM domain-like"/>
    <property type="match status" value="1"/>
</dbReference>
<comment type="similarity">
    <text evidence="2 6">Belongs to the acyl-CoA dehydrogenase family.</text>
</comment>
<evidence type="ECO:0000259" key="7">
    <source>
        <dbReference type="Pfam" id="PF00441"/>
    </source>
</evidence>
<dbReference type="Gene3D" id="2.40.110.10">
    <property type="entry name" value="Butyryl-CoA Dehydrogenase, subunit A, domain 2"/>
    <property type="match status" value="1"/>
</dbReference>
<evidence type="ECO:0000256" key="2">
    <source>
        <dbReference type="ARBA" id="ARBA00009347"/>
    </source>
</evidence>
<dbReference type="InterPro" id="IPR013786">
    <property type="entry name" value="AcylCoA_DH/ox_N"/>
</dbReference>
<evidence type="ECO:0000259" key="8">
    <source>
        <dbReference type="Pfam" id="PF02770"/>
    </source>
</evidence>
<dbReference type="PROSITE" id="PS00072">
    <property type="entry name" value="ACYL_COA_DH_1"/>
    <property type="match status" value="1"/>
</dbReference>
<feature type="domain" description="Acyl-CoA oxidase/dehydrogenase middle" evidence="8">
    <location>
        <begin position="139"/>
        <end position="232"/>
    </location>
</feature>
<evidence type="ECO:0000259" key="9">
    <source>
        <dbReference type="Pfam" id="PF02771"/>
    </source>
</evidence>
<dbReference type="Pfam" id="PF00441">
    <property type="entry name" value="Acyl-CoA_dh_1"/>
    <property type="match status" value="1"/>
</dbReference>
<keyword evidence="4 6" id="KW-0274">FAD</keyword>
<dbReference type="GO" id="GO:0050660">
    <property type="term" value="F:flavin adenine dinucleotide binding"/>
    <property type="evidence" value="ECO:0007669"/>
    <property type="project" value="InterPro"/>
</dbReference>
<dbReference type="SUPFAM" id="SSF47203">
    <property type="entry name" value="Acyl-CoA dehydrogenase C-terminal domain-like"/>
    <property type="match status" value="1"/>
</dbReference>
<gene>
    <name evidence="10" type="ORF">Nans01_31120</name>
</gene>
<dbReference type="PANTHER" id="PTHR43831:SF1">
    <property type="entry name" value="ISOBUTYRYL-COA DEHYDROGENASE, MITOCHONDRIAL"/>
    <property type="match status" value="1"/>
</dbReference>
<proteinExistence type="inferred from homology"/>
<dbReference type="Proteomes" id="UP001165092">
    <property type="component" value="Unassembled WGS sequence"/>
</dbReference>
<evidence type="ECO:0000256" key="1">
    <source>
        <dbReference type="ARBA" id="ARBA00001974"/>
    </source>
</evidence>
<dbReference type="InterPro" id="IPR052547">
    <property type="entry name" value="Mito_Isobutyryl-CoADH"/>
</dbReference>
<evidence type="ECO:0000256" key="5">
    <source>
        <dbReference type="ARBA" id="ARBA00023002"/>
    </source>
</evidence>
<evidence type="ECO:0000313" key="11">
    <source>
        <dbReference type="Proteomes" id="UP001165092"/>
    </source>
</evidence>
<dbReference type="RefSeq" id="WP_285760241.1">
    <property type="nucleotide sequence ID" value="NZ_BSQG01000005.1"/>
</dbReference>
<protein>
    <submittedName>
        <fullName evidence="10">Acyl-CoA dehydrogenase</fullName>
    </submittedName>
</protein>
<dbReference type="FunFam" id="2.40.110.10:FF:000009">
    <property type="entry name" value="Acyl-CoA dehydrogenase"/>
    <property type="match status" value="1"/>
</dbReference>
<feature type="domain" description="Acyl-CoA dehydrogenase/oxidase N-terminal" evidence="9">
    <location>
        <begin position="23"/>
        <end position="134"/>
    </location>
</feature>
<evidence type="ECO:0000256" key="3">
    <source>
        <dbReference type="ARBA" id="ARBA00022630"/>
    </source>
</evidence>
<comment type="caution">
    <text evidence="10">The sequence shown here is derived from an EMBL/GenBank/DDBJ whole genome shotgun (WGS) entry which is preliminary data.</text>
</comment>
<keyword evidence="11" id="KW-1185">Reference proteome</keyword>
<dbReference type="FunFam" id="1.20.140.10:FF:000001">
    <property type="entry name" value="Acyl-CoA dehydrogenase"/>
    <property type="match status" value="1"/>
</dbReference>
<dbReference type="AlphaFoldDB" id="A0A9W6P7W5"/>
<sequence length="396" mass="41987">MTVTDPAPGAVSDPVVQRPFALTADQHVLAEAVAAFTETEIAPYALDWDRDKHFPVDVIRSAAQLGIGGVYVREDVGGSGLSRLDATVVFEALARGCPAIAAYISIHNMVAAMVDRFGDDEQRRTWLPRICSMELLASYCLTEPEAGSDAAALRTRAVREGDGYVLTGVKQFISGAGATDLYLVMARTGEPGAKGISAFLVPGDAPGLSFGANERKMGWNAQPTRQVVLDGVRVPAEQRLGPEGKGFAIAMAGLDGGRLNIGACSLGGAQAAADLCLPHLRSRVAFGRPLADLQTMRFGLADMDIRLESARTLLWRAAAALDSGDPDARRLCAMAKCVATDAGFDVANAALQMHGGYGYLAEYGLEKIVRDLRVHQILEGTNEIMRVVVSRALMGA</sequence>
<keyword evidence="3 6" id="KW-0285">Flavoprotein</keyword>
<dbReference type="Gene3D" id="1.10.540.10">
    <property type="entry name" value="Acyl-CoA dehydrogenase/oxidase, N-terminal domain"/>
    <property type="match status" value="1"/>
</dbReference>
<dbReference type="Gene3D" id="1.20.140.10">
    <property type="entry name" value="Butyryl-CoA Dehydrogenase, subunit A, domain 3"/>
    <property type="match status" value="1"/>
</dbReference>
<dbReference type="GO" id="GO:0003995">
    <property type="term" value="F:acyl-CoA dehydrogenase activity"/>
    <property type="evidence" value="ECO:0007669"/>
    <property type="project" value="InterPro"/>
</dbReference>
<dbReference type="EMBL" id="BSQG01000005">
    <property type="protein sequence ID" value="GLU48761.1"/>
    <property type="molecule type" value="Genomic_DNA"/>
</dbReference>
<dbReference type="InterPro" id="IPR036250">
    <property type="entry name" value="AcylCo_DH-like_C"/>
</dbReference>
<dbReference type="InterPro" id="IPR037069">
    <property type="entry name" value="AcylCoA_DH/ox_N_sf"/>
</dbReference>
<keyword evidence="5 6" id="KW-0560">Oxidoreductase</keyword>
<dbReference type="InterPro" id="IPR046373">
    <property type="entry name" value="Acyl-CoA_Oxase/DH_mid-dom_sf"/>
</dbReference>
<evidence type="ECO:0000256" key="4">
    <source>
        <dbReference type="ARBA" id="ARBA00022827"/>
    </source>
</evidence>
<dbReference type="InterPro" id="IPR006089">
    <property type="entry name" value="Acyl-CoA_DH_CS"/>
</dbReference>
<organism evidence="10 11">
    <name type="scientific">Nocardiopsis ansamitocini</name>
    <dbReference type="NCBI Taxonomy" id="1670832"/>
    <lineage>
        <taxon>Bacteria</taxon>
        <taxon>Bacillati</taxon>
        <taxon>Actinomycetota</taxon>
        <taxon>Actinomycetes</taxon>
        <taxon>Streptosporangiales</taxon>
        <taxon>Nocardiopsidaceae</taxon>
        <taxon>Nocardiopsis</taxon>
    </lineage>
</organism>
<reference evidence="10" key="1">
    <citation type="submission" date="2023-02" db="EMBL/GenBank/DDBJ databases">
        <title>Nocardiopsis ansamitocini NBRC 112285.</title>
        <authorList>
            <person name="Ichikawa N."/>
            <person name="Sato H."/>
            <person name="Tonouchi N."/>
        </authorList>
    </citation>
    <scope>NUCLEOTIDE SEQUENCE</scope>
    <source>
        <strain evidence="10">NBRC 112285</strain>
    </source>
</reference>
<dbReference type="InterPro" id="IPR006091">
    <property type="entry name" value="Acyl-CoA_Oxase/DH_mid-dom"/>
</dbReference>
<dbReference type="Pfam" id="PF02771">
    <property type="entry name" value="Acyl-CoA_dh_N"/>
    <property type="match status" value="1"/>
</dbReference>
<accession>A0A9W6P7W5</accession>
<feature type="domain" description="Acyl-CoA dehydrogenase/oxidase C-terminal" evidence="7">
    <location>
        <begin position="244"/>
        <end position="393"/>
    </location>
</feature>
<comment type="cofactor">
    <cofactor evidence="1 6">
        <name>FAD</name>
        <dbReference type="ChEBI" id="CHEBI:57692"/>
    </cofactor>
</comment>
<evidence type="ECO:0000313" key="10">
    <source>
        <dbReference type="EMBL" id="GLU48761.1"/>
    </source>
</evidence>
<dbReference type="PIRSF" id="PIRSF016578">
    <property type="entry name" value="HsaA"/>
    <property type="match status" value="1"/>
</dbReference>
<dbReference type="PANTHER" id="PTHR43831">
    <property type="entry name" value="ISOBUTYRYL-COA DEHYDROGENASE"/>
    <property type="match status" value="1"/>
</dbReference>
<dbReference type="Pfam" id="PF02770">
    <property type="entry name" value="Acyl-CoA_dh_M"/>
    <property type="match status" value="1"/>
</dbReference>